<dbReference type="SUPFAM" id="SSF51905">
    <property type="entry name" value="FAD/NAD(P)-binding domain"/>
    <property type="match status" value="1"/>
</dbReference>
<accession>A0A402CU48</accession>
<dbReference type="Pfam" id="PF01494">
    <property type="entry name" value="FAD_binding_3"/>
    <property type="match status" value="1"/>
</dbReference>
<dbReference type="InterPro" id="IPR036249">
    <property type="entry name" value="Thioredoxin-like_sf"/>
</dbReference>
<dbReference type="Gene3D" id="3.40.30.120">
    <property type="match status" value="1"/>
</dbReference>
<dbReference type="KEGG" id="ccot:CCAX7_009030"/>
<dbReference type="EMBL" id="AP025739">
    <property type="protein sequence ID" value="BDI28852.1"/>
    <property type="molecule type" value="Genomic_DNA"/>
</dbReference>
<dbReference type="SUPFAM" id="SSF52833">
    <property type="entry name" value="Thioredoxin-like"/>
    <property type="match status" value="1"/>
</dbReference>
<dbReference type="InterPro" id="IPR050641">
    <property type="entry name" value="RIFMO-like"/>
</dbReference>
<evidence type="ECO:0000256" key="1">
    <source>
        <dbReference type="ARBA" id="ARBA00001974"/>
    </source>
</evidence>
<keyword evidence="4" id="KW-0274">FAD</keyword>
<dbReference type="PANTHER" id="PTHR43004:SF19">
    <property type="entry name" value="BINDING MONOOXYGENASE, PUTATIVE (JCVI)-RELATED"/>
    <property type="match status" value="1"/>
</dbReference>
<comment type="cofactor">
    <cofactor evidence="1">
        <name>FAD</name>
        <dbReference type="ChEBI" id="CHEBI:57692"/>
    </cofactor>
</comment>
<evidence type="ECO:0000313" key="5">
    <source>
        <dbReference type="EMBL" id="BDI28852.1"/>
    </source>
</evidence>
<evidence type="ECO:0000256" key="2">
    <source>
        <dbReference type="ARBA" id="ARBA00007801"/>
    </source>
</evidence>
<evidence type="ECO:0000256" key="3">
    <source>
        <dbReference type="ARBA" id="ARBA00022630"/>
    </source>
</evidence>
<name>A0A402CU48_9BACT</name>
<sequence length="508" mass="54954">MSDTEVLIVGAGPTGLVLALFLTQAGVKPRIIEKNSGPGQASRAMVVQSRTLEFYRQLGFADEVVRRGIPMDAAHLWEGGREITQIKLGEIGQGLSPYPFVLSFPQDDHERLLGEQLTAAGVEIEWETELVEFHDTGDQVRAILRRGGAEEECVARYLCGCDGAHSAVRQGLGVGFPGGTYEQVFYVADVEALSGGADGHEFNFCLGANTLGLVFPIRSTGMNRLIGIVPSTLAGRTDLTFEDIRPSVEELVGIRVGAVNWFSTYHVHHRVAEHFRVGRAFLAGDAGHIHSPAGGQGMNTGIGDAVNLAWKLAAVLQNRAAESVLGAYEPERIAFARSLVATTDRVFQLGVGQGAGNQVLREWIIPHLAPFLLGFSRMREGAYRLVSQTRLHYPESPLSHGSAGDIHGGDRLPWVPGNNGSDNFTPLKSLDWQVHIYGEATQALREAAQSANLPLHSFPWTDHAADAGLKQGALYLVRPDGYVALADAHQDAKALGDYIARFRITTRA</sequence>
<keyword evidence="6" id="KW-1185">Reference proteome</keyword>
<dbReference type="Gene3D" id="3.30.70.2450">
    <property type="match status" value="1"/>
</dbReference>
<proteinExistence type="inferred from homology"/>
<dbReference type="PANTHER" id="PTHR43004">
    <property type="entry name" value="TRK SYSTEM POTASSIUM UPTAKE PROTEIN"/>
    <property type="match status" value="1"/>
</dbReference>
<dbReference type="Proteomes" id="UP000287394">
    <property type="component" value="Chromosome"/>
</dbReference>
<dbReference type="GO" id="GO:0016709">
    <property type="term" value="F:oxidoreductase activity, acting on paired donors, with incorporation or reduction of molecular oxygen, NAD(P)H as one donor, and incorporation of one atom of oxygen"/>
    <property type="evidence" value="ECO:0007669"/>
    <property type="project" value="UniProtKB-ARBA"/>
</dbReference>
<protein>
    <submittedName>
        <fullName evidence="5">2-polyprenyl-6-methoxyphenol hydroxylase</fullName>
    </submittedName>
</protein>
<comment type="similarity">
    <text evidence="2">Belongs to the PheA/TfdB FAD monooxygenase family.</text>
</comment>
<reference evidence="5 6" key="1">
    <citation type="journal article" date="2019" name="Int. J. Syst. Evol. Microbiol.">
        <title>Capsulimonas corticalis gen. nov., sp. nov., an aerobic capsulated bacterium, of a novel bacterial order, Capsulimonadales ord. nov., of the class Armatimonadia of the phylum Armatimonadetes.</title>
        <authorList>
            <person name="Li J."/>
            <person name="Kudo C."/>
            <person name="Tonouchi A."/>
        </authorList>
    </citation>
    <scope>NUCLEOTIDE SEQUENCE [LARGE SCALE GENOMIC DNA]</scope>
    <source>
        <strain evidence="5 6">AX-7</strain>
    </source>
</reference>
<dbReference type="GO" id="GO:0071949">
    <property type="term" value="F:FAD binding"/>
    <property type="evidence" value="ECO:0007669"/>
    <property type="project" value="InterPro"/>
</dbReference>
<gene>
    <name evidence="5" type="ORF">CCAX7_009030</name>
</gene>
<dbReference type="OrthoDB" id="9791689at2"/>
<evidence type="ECO:0000313" key="6">
    <source>
        <dbReference type="Proteomes" id="UP000287394"/>
    </source>
</evidence>
<dbReference type="PRINTS" id="PR00420">
    <property type="entry name" value="RNGMNOXGNASE"/>
</dbReference>
<dbReference type="Gene3D" id="3.50.50.60">
    <property type="entry name" value="FAD/NAD(P)-binding domain"/>
    <property type="match status" value="1"/>
</dbReference>
<organism evidence="5 6">
    <name type="scientific">Capsulimonas corticalis</name>
    <dbReference type="NCBI Taxonomy" id="2219043"/>
    <lineage>
        <taxon>Bacteria</taxon>
        <taxon>Bacillati</taxon>
        <taxon>Armatimonadota</taxon>
        <taxon>Armatimonadia</taxon>
        <taxon>Capsulimonadales</taxon>
        <taxon>Capsulimonadaceae</taxon>
        <taxon>Capsulimonas</taxon>
    </lineage>
</organism>
<dbReference type="InterPro" id="IPR002938">
    <property type="entry name" value="FAD-bd"/>
</dbReference>
<evidence type="ECO:0000256" key="4">
    <source>
        <dbReference type="ARBA" id="ARBA00022827"/>
    </source>
</evidence>
<keyword evidence="3" id="KW-0285">Flavoprotein</keyword>
<dbReference type="RefSeq" id="WP_119320909.1">
    <property type="nucleotide sequence ID" value="NZ_AP025739.1"/>
</dbReference>
<dbReference type="InterPro" id="IPR036188">
    <property type="entry name" value="FAD/NAD-bd_sf"/>
</dbReference>
<dbReference type="AlphaFoldDB" id="A0A402CU48"/>